<feature type="transmembrane region" description="Helical" evidence="1">
    <location>
        <begin position="177"/>
        <end position="197"/>
    </location>
</feature>
<keyword evidence="1" id="KW-1133">Transmembrane helix</keyword>
<proteinExistence type="predicted"/>
<feature type="transmembrane region" description="Helical" evidence="1">
    <location>
        <begin position="72"/>
        <end position="91"/>
    </location>
</feature>
<keyword evidence="1" id="KW-0472">Membrane</keyword>
<keyword evidence="1" id="KW-0812">Transmembrane</keyword>
<organism evidence="3 4">
    <name type="scientific">Marivirga arenosa</name>
    <dbReference type="NCBI Taxonomy" id="3059076"/>
    <lineage>
        <taxon>Bacteria</taxon>
        <taxon>Pseudomonadati</taxon>
        <taxon>Bacteroidota</taxon>
        <taxon>Cytophagia</taxon>
        <taxon>Cytophagales</taxon>
        <taxon>Marivirgaceae</taxon>
        <taxon>Marivirga</taxon>
    </lineage>
</organism>
<dbReference type="GO" id="GO:0080120">
    <property type="term" value="P:CAAX-box protein maturation"/>
    <property type="evidence" value="ECO:0007669"/>
    <property type="project" value="UniProtKB-ARBA"/>
</dbReference>
<protein>
    <submittedName>
        <fullName evidence="3">CPBP family glutamic-type intramembrane protease</fullName>
        <ecNumber evidence="3">3.4.-.-</ecNumber>
    </submittedName>
</protein>
<feature type="transmembrane region" description="Helical" evidence="1">
    <location>
        <begin position="204"/>
        <end position="223"/>
    </location>
</feature>
<dbReference type="AlphaFoldDB" id="A0AA49GIR1"/>
<dbReference type="Pfam" id="PF02517">
    <property type="entry name" value="Rce1-like"/>
    <property type="match status" value="1"/>
</dbReference>
<accession>A0AA49GIR1</accession>
<dbReference type="EC" id="3.4.-.-" evidence="3"/>
<feature type="domain" description="CAAX prenyl protease 2/Lysostaphin resistance protein A-like" evidence="2">
    <location>
        <begin position="155"/>
        <end position="218"/>
    </location>
</feature>
<evidence type="ECO:0000256" key="1">
    <source>
        <dbReference type="SAM" id="Phobius"/>
    </source>
</evidence>
<sequence length="224" mass="25740">MNIIKFIRNPKEKIEKDQSIFQMILEFIVLFFLCIGLGAIALFLTELLRNSGLIPQYVREYDETTKAIRSNILFVAILFPIMEELAFRLYLLRSNLNIFISSLFITHMISSAFIFQTSSFSLEEYGVLRTVISFSTAFLVLLIYRSKTISLGFKSLYFASAFFFGLVHIYNYDYTNFQIFIFAILICTPQIIGGFIFGYTRIKYGIVGAIILHGLVNGVPQMIL</sequence>
<feature type="transmembrane region" description="Helical" evidence="1">
    <location>
        <begin position="98"/>
        <end position="115"/>
    </location>
</feature>
<dbReference type="EMBL" id="CP129970">
    <property type="protein sequence ID" value="WKK87062.2"/>
    <property type="molecule type" value="Genomic_DNA"/>
</dbReference>
<dbReference type="GO" id="GO:0004175">
    <property type="term" value="F:endopeptidase activity"/>
    <property type="evidence" value="ECO:0007669"/>
    <property type="project" value="UniProtKB-ARBA"/>
</dbReference>
<dbReference type="RefSeq" id="WP_308357676.1">
    <property type="nucleotide sequence ID" value="NZ_CP129970.2"/>
</dbReference>
<evidence type="ECO:0000313" key="3">
    <source>
        <dbReference type="EMBL" id="WKK87062.2"/>
    </source>
</evidence>
<evidence type="ECO:0000313" key="4">
    <source>
        <dbReference type="Proteomes" id="UP001244443"/>
    </source>
</evidence>
<keyword evidence="3" id="KW-0378">Hydrolase</keyword>
<dbReference type="Proteomes" id="UP001244443">
    <property type="component" value="Chromosome"/>
</dbReference>
<keyword evidence="3" id="KW-0645">Protease</keyword>
<name>A0AA49GIR1_9BACT</name>
<feature type="transmembrane region" description="Helical" evidence="1">
    <location>
        <begin position="151"/>
        <end position="171"/>
    </location>
</feature>
<dbReference type="GO" id="GO:0006508">
    <property type="term" value="P:proteolysis"/>
    <property type="evidence" value="ECO:0007669"/>
    <property type="project" value="UniProtKB-KW"/>
</dbReference>
<keyword evidence="4" id="KW-1185">Reference proteome</keyword>
<gene>
    <name evidence="3" type="ORF">QYS48_09710</name>
</gene>
<reference evidence="3" key="1">
    <citation type="submission" date="2023-08" db="EMBL/GenBank/DDBJ databases">
        <title>Comparative genomics and taxonomic characterization of three novel marine species of genus Marivirga.</title>
        <authorList>
            <person name="Muhammad N."/>
            <person name="Kim S.-G."/>
        </authorList>
    </citation>
    <scope>NUCLEOTIDE SEQUENCE [LARGE SCALE GENOMIC DNA]</scope>
    <source>
        <strain evidence="3">ABR2-2</strain>
    </source>
</reference>
<feature type="transmembrane region" description="Helical" evidence="1">
    <location>
        <begin position="20"/>
        <end position="44"/>
    </location>
</feature>
<dbReference type="InterPro" id="IPR003675">
    <property type="entry name" value="Rce1/LyrA-like_dom"/>
</dbReference>
<evidence type="ECO:0000259" key="2">
    <source>
        <dbReference type="Pfam" id="PF02517"/>
    </source>
</evidence>
<feature type="transmembrane region" description="Helical" evidence="1">
    <location>
        <begin position="127"/>
        <end position="144"/>
    </location>
</feature>